<sequence length="1211" mass="138742">MLALPAPERHDDLDQAFDEDLTNIVDRIDLRGPTFYNVTYKGEEPYLTRVCKYLFAQLIEDISGEIIENAYKEEKLGAVMTLEDASRRYTEKLLKKAIWITHTALFLALNETWIRELLVRISVYSSLRNRIRTIVRYETSRCLYVVQEKVINEMWETDLMIVLRGVVNKTIVRTDMCSNIVEKLWRTVFNSKRKGLRDLGVEDRRKEGPQLHLDFELSEIEIGDLDKKRRKRMYAAIALDYFSNVLVGVIFHQSGGIPTMQIDPRKLGVMAGKVVSTVGYKRSVSGYVRDAFGDLQRSEFVVDFGGHRIMFLVVSVEVVKTLRDLSKKQIYAMPSSLRIDTKKRKRLNAKEKEKKKFLREESLLNAAAYVSSFIEVVFEDELLKAHTTAHIDRLSKETLRVATTHQIRLTCTKKYVERLAEKVSDHVFTEISMGVLLEIVNEISRRDIARLIRGVAYSMLNDVVCQEVDIQTTHATLNEAIEYDVVYGIFSCSFERECLSIELYRDIFLDIFKEQCLETLLSAQAAKLFDEIQLQKRMLEVAFPSPEAFTSRSLVNRYWLQAMAHQIAKSLVNGEIVTEMQLTLAYKQTMEQEVRKKQEHQLIQDSIEKIVRTHGKQVWVEETTKALARIHQQILIETITEYYYLLTEVMHELAGLAMDKALVHFILYVRPVLEMIQQEVERERKKYKTRFGNLVAGVATNFLETELYYLMKNCAYQAAVGPDPAVKPTPIVPDLAYLLAFDSLNITDVVSQHPIPPTTLACRKRVMRVCFDFRPEAIRRQKARSLFMKRAEERANFCWGKLHRHFIQHKFLKADPKDNGFDIFVMNTMSQAAIRIMREHKFEILQERYLPLFIKHVSMFIYGELIVTCGNNESFENLKKQYPGKELAHLFRRNWDRAVLEEGDVYLDFVNWVRGFNKPIQKERFPESQVVKRMKNPAAGRQRLAGGLKDVHASPRTEPTSNGNESSAGRSGSCRRVLRSPTDSTRSGAFAREEIDGEMRLRLEAIRGEYNSIEMTKQDMELPFVRKLVKKLPKMVAYRPGRKIPLEEASSSCEDSESCKGESDSSSGSSSLSGSSSSGLEESSEESEKDEDVSTKSSISGLDGVTQNRSQTVSKASLRSPQSNGNPQDRLRAPARKASPSANFRVGRSWWTPFPSIRLPLHPPLARPPHSNLNPFAQPSLRSQPPFSVISLISGATERVIFMGATSRNDI</sequence>
<organism evidence="2 3">
    <name type="scientific">Steinernema carpocapsae</name>
    <name type="common">Entomopathogenic nematode</name>
    <dbReference type="NCBI Taxonomy" id="34508"/>
    <lineage>
        <taxon>Eukaryota</taxon>
        <taxon>Metazoa</taxon>
        <taxon>Ecdysozoa</taxon>
        <taxon>Nematoda</taxon>
        <taxon>Chromadorea</taxon>
        <taxon>Rhabditida</taxon>
        <taxon>Tylenchina</taxon>
        <taxon>Panagrolaimomorpha</taxon>
        <taxon>Strongyloidoidea</taxon>
        <taxon>Steinernematidae</taxon>
        <taxon>Steinernema</taxon>
    </lineage>
</organism>
<feature type="compositionally biased region" description="Polar residues" evidence="1">
    <location>
        <begin position="957"/>
        <end position="970"/>
    </location>
</feature>
<feature type="region of interest" description="Disordered" evidence="1">
    <location>
        <begin position="945"/>
        <end position="991"/>
    </location>
</feature>
<proteinExistence type="predicted"/>
<feature type="compositionally biased region" description="Polar residues" evidence="1">
    <location>
        <begin position="1105"/>
        <end position="1127"/>
    </location>
</feature>
<gene>
    <name evidence="2" type="ORF">L596_014188</name>
</gene>
<reference evidence="2 3" key="2">
    <citation type="journal article" date="2019" name="G3 (Bethesda)">
        <title>Hybrid Assembly of the Genome of the Entomopathogenic Nematode Steinernema carpocapsae Identifies the X-Chromosome.</title>
        <authorList>
            <person name="Serra L."/>
            <person name="Macchietto M."/>
            <person name="Macias-Munoz A."/>
            <person name="McGill C.J."/>
            <person name="Rodriguez I.M."/>
            <person name="Rodriguez B."/>
            <person name="Murad R."/>
            <person name="Mortazavi A."/>
        </authorList>
    </citation>
    <scope>NUCLEOTIDE SEQUENCE [LARGE SCALE GENOMIC DNA]</scope>
    <source>
        <strain evidence="2 3">ALL</strain>
    </source>
</reference>
<evidence type="ECO:0000256" key="1">
    <source>
        <dbReference type="SAM" id="MobiDB-lite"/>
    </source>
</evidence>
<feature type="compositionally biased region" description="Acidic residues" evidence="1">
    <location>
        <begin position="1082"/>
        <end position="1091"/>
    </location>
</feature>
<feature type="region of interest" description="Disordered" evidence="1">
    <location>
        <begin position="1047"/>
        <end position="1142"/>
    </location>
</feature>
<evidence type="ECO:0000313" key="2">
    <source>
        <dbReference type="EMBL" id="TKR80054.1"/>
    </source>
</evidence>
<dbReference type="EMBL" id="AZBU02000004">
    <property type="protein sequence ID" value="TKR80054.1"/>
    <property type="molecule type" value="Genomic_DNA"/>
</dbReference>
<keyword evidence="3" id="KW-1185">Reference proteome</keyword>
<feature type="compositionally biased region" description="Low complexity" evidence="1">
    <location>
        <begin position="1064"/>
        <end position="1081"/>
    </location>
</feature>
<evidence type="ECO:0000313" key="3">
    <source>
        <dbReference type="Proteomes" id="UP000298663"/>
    </source>
</evidence>
<protein>
    <submittedName>
        <fullName evidence="2">Uncharacterized protein</fullName>
    </submittedName>
</protein>
<dbReference type="Proteomes" id="UP000298663">
    <property type="component" value="Unassembled WGS sequence"/>
</dbReference>
<comment type="caution">
    <text evidence="2">The sequence shown here is derived from an EMBL/GenBank/DDBJ whole genome shotgun (WGS) entry which is preliminary data.</text>
</comment>
<dbReference type="AlphaFoldDB" id="A0A4U5NBQ6"/>
<reference evidence="2 3" key="1">
    <citation type="journal article" date="2015" name="Genome Biol.">
        <title>Comparative genomics of Steinernema reveals deeply conserved gene regulatory networks.</title>
        <authorList>
            <person name="Dillman A.R."/>
            <person name="Macchietto M."/>
            <person name="Porter C.F."/>
            <person name="Rogers A."/>
            <person name="Williams B."/>
            <person name="Antoshechkin I."/>
            <person name="Lee M.M."/>
            <person name="Goodwin Z."/>
            <person name="Lu X."/>
            <person name="Lewis E.E."/>
            <person name="Goodrich-Blair H."/>
            <person name="Stock S.P."/>
            <person name="Adams B.J."/>
            <person name="Sternberg P.W."/>
            <person name="Mortazavi A."/>
        </authorList>
    </citation>
    <scope>NUCLEOTIDE SEQUENCE [LARGE SCALE GENOMIC DNA]</scope>
    <source>
        <strain evidence="2 3">ALL</strain>
    </source>
</reference>
<accession>A0A4U5NBQ6</accession>
<name>A0A4U5NBQ6_STECR</name>